<dbReference type="Pfam" id="PF02597">
    <property type="entry name" value="ThiS"/>
    <property type="match status" value="1"/>
</dbReference>
<evidence type="ECO:0000313" key="1">
    <source>
        <dbReference type="EMBL" id="TCM66618.1"/>
    </source>
</evidence>
<comment type="caution">
    <text evidence="1">The sequence shown here is derived from an EMBL/GenBank/DDBJ whole genome shotgun (WGS) entry which is preliminary data.</text>
</comment>
<organism evidence="1 2">
    <name type="scientific">Acinetobacter calcoaceticus</name>
    <dbReference type="NCBI Taxonomy" id="471"/>
    <lineage>
        <taxon>Bacteria</taxon>
        <taxon>Pseudomonadati</taxon>
        <taxon>Pseudomonadota</taxon>
        <taxon>Gammaproteobacteria</taxon>
        <taxon>Moraxellales</taxon>
        <taxon>Moraxellaceae</taxon>
        <taxon>Acinetobacter</taxon>
        <taxon>Acinetobacter calcoaceticus/baumannii complex</taxon>
    </lineage>
</organism>
<sequence>MITIKLASYGAILEYLPAEMTLTCPQHSNVDELLELVKSQYPSAIKMIEACACAIGDAVVSRQFKLSNDQCLVLLSPVAGG</sequence>
<gene>
    <name evidence="1" type="ORF">EC844_11261</name>
</gene>
<dbReference type="InterPro" id="IPR003749">
    <property type="entry name" value="ThiS/MoaD-like"/>
</dbReference>
<proteinExistence type="predicted"/>
<name>A0A4V2R105_ACICA</name>
<dbReference type="EMBL" id="SLVJ01000012">
    <property type="protein sequence ID" value="TCM66618.1"/>
    <property type="molecule type" value="Genomic_DNA"/>
</dbReference>
<dbReference type="InterPro" id="IPR016155">
    <property type="entry name" value="Mopterin_synth/thiamin_S_b"/>
</dbReference>
<dbReference type="Proteomes" id="UP000294963">
    <property type="component" value="Unassembled WGS sequence"/>
</dbReference>
<dbReference type="SUPFAM" id="SSF54285">
    <property type="entry name" value="MoaD/ThiS"/>
    <property type="match status" value="1"/>
</dbReference>
<dbReference type="Gene3D" id="3.10.20.30">
    <property type="match status" value="1"/>
</dbReference>
<evidence type="ECO:0000313" key="2">
    <source>
        <dbReference type="Proteomes" id="UP000294963"/>
    </source>
</evidence>
<reference evidence="1 2" key="1">
    <citation type="submission" date="2019-03" db="EMBL/GenBank/DDBJ databases">
        <title>Genomic analyses of the natural microbiome of Caenorhabditis elegans.</title>
        <authorList>
            <person name="Samuel B."/>
        </authorList>
    </citation>
    <scope>NUCLEOTIDE SEQUENCE [LARGE SCALE GENOMIC DNA]</scope>
    <source>
        <strain evidence="1 2">JUb89</strain>
    </source>
</reference>
<dbReference type="AlphaFoldDB" id="A0A4V2R105"/>
<dbReference type="InterPro" id="IPR012675">
    <property type="entry name" value="Beta-grasp_dom_sf"/>
</dbReference>
<dbReference type="OrthoDB" id="6702804at2"/>
<accession>A0A4V2R105</accession>
<protein>
    <submittedName>
        <fullName evidence="1">ThiS family protein</fullName>
    </submittedName>
</protein>
<keyword evidence="2" id="KW-1185">Reference proteome</keyword>